<evidence type="ECO:0000256" key="7">
    <source>
        <dbReference type="ARBA" id="ARBA00023141"/>
    </source>
</evidence>
<comment type="caution">
    <text evidence="11">The sequence shown here is derived from an EMBL/GenBank/DDBJ whole genome shotgun (WGS) entry which is preliminary data.</text>
</comment>
<feature type="domain" description="N-(5'phosphoribosyl) anthranilate isomerase (PRAI)" evidence="10">
    <location>
        <begin position="9"/>
        <end position="216"/>
    </location>
</feature>
<dbReference type="InterPro" id="IPR011060">
    <property type="entry name" value="RibuloseP-bd_barrel"/>
</dbReference>
<keyword evidence="7 9" id="KW-0057">Aromatic amino acid biosynthesis</keyword>
<evidence type="ECO:0000313" key="12">
    <source>
        <dbReference type="Proteomes" id="UP000072741"/>
    </source>
</evidence>
<protein>
    <recommendedName>
        <fullName evidence="4 9">N-(5'-phosphoribosyl)anthranilate isomerase</fullName>
        <shortName evidence="9">PRAI</shortName>
        <ecNumber evidence="3 9">5.3.1.24</ecNumber>
    </recommendedName>
</protein>
<dbReference type="CDD" id="cd00405">
    <property type="entry name" value="PRAI"/>
    <property type="match status" value="1"/>
</dbReference>
<dbReference type="RefSeq" id="WP_058644270.1">
    <property type="nucleotide sequence ID" value="NZ_LDSL01000180.1"/>
</dbReference>
<comment type="similarity">
    <text evidence="9">Belongs to the TrpF family.</text>
</comment>
<evidence type="ECO:0000256" key="2">
    <source>
        <dbReference type="ARBA" id="ARBA00004664"/>
    </source>
</evidence>
<comment type="pathway">
    <text evidence="2 9">Amino-acid biosynthesis; L-tryptophan biosynthesis; L-tryptophan from chorismate: step 3/5.</text>
</comment>
<evidence type="ECO:0000256" key="5">
    <source>
        <dbReference type="ARBA" id="ARBA00022605"/>
    </source>
</evidence>
<evidence type="ECO:0000313" key="11">
    <source>
        <dbReference type="EMBL" id="KTT14630.1"/>
    </source>
</evidence>
<dbReference type="Gene3D" id="3.20.20.70">
    <property type="entry name" value="Aldolase class I"/>
    <property type="match status" value="1"/>
</dbReference>
<dbReference type="PANTHER" id="PTHR42894">
    <property type="entry name" value="N-(5'-PHOSPHORIBOSYL)ANTHRANILATE ISOMERASE"/>
    <property type="match status" value="1"/>
</dbReference>
<dbReference type="OrthoDB" id="9796196at2"/>
<gene>
    <name evidence="9" type="primary">trpF</name>
    <name evidence="11" type="ORF">NS331_22980</name>
</gene>
<comment type="catalytic activity">
    <reaction evidence="1 9">
        <text>N-(5-phospho-beta-D-ribosyl)anthranilate = 1-(2-carboxyphenylamino)-1-deoxy-D-ribulose 5-phosphate</text>
        <dbReference type="Rhea" id="RHEA:21540"/>
        <dbReference type="ChEBI" id="CHEBI:18277"/>
        <dbReference type="ChEBI" id="CHEBI:58613"/>
        <dbReference type="EC" id="5.3.1.24"/>
    </reaction>
</comment>
<dbReference type="InterPro" id="IPR044643">
    <property type="entry name" value="TrpF_fam"/>
</dbReference>
<keyword evidence="8 9" id="KW-0413">Isomerase</keyword>
<organism evidence="11 12">
    <name type="scientific">Pseudacidovorax intermedius</name>
    <dbReference type="NCBI Taxonomy" id="433924"/>
    <lineage>
        <taxon>Bacteria</taxon>
        <taxon>Pseudomonadati</taxon>
        <taxon>Pseudomonadota</taxon>
        <taxon>Betaproteobacteria</taxon>
        <taxon>Burkholderiales</taxon>
        <taxon>Comamonadaceae</taxon>
        <taxon>Pseudacidovorax</taxon>
    </lineage>
</organism>
<proteinExistence type="inferred from homology"/>
<dbReference type="AlphaFoldDB" id="A0A147GM55"/>
<dbReference type="UniPathway" id="UPA00035">
    <property type="reaction ID" value="UER00042"/>
</dbReference>
<dbReference type="EMBL" id="LDSL01000180">
    <property type="protein sequence ID" value="KTT14630.1"/>
    <property type="molecule type" value="Genomic_DNA"/>
</dbReference>
<evidence type="ECO:0000256" key="6">
    <source>
        <dbReference type="ARBA" id="ARBA00022822"/>
    </source>
</evidence>
<dbReference type="InterPro" id="IPR001240">
    <property type="entry name" value="PRAI_dom"/>
</dbReference>
<keyword evidence="12" id="KW-1185">Reference proteome</keyword>
<dbReference type="EC" id="5.3.1.24" evidence="3 9"/>
<dbReference type="PATRIC" id="fig|433924.3.peg.1799"/>
<evidence type="ECO:0000256" key="4">
    <source>
        <dbReference type="ARBA" id="ARBA00022272"/>
    </source>
</evidence>
<dbReference type="Proteomes" id="UP000072741">
    <property type="component" value="Unassembled WGS sequence"/>
</dbReference>
<keyword evidence="6 9" id="KW-0822">Tryptophan biosynthesis</keyword>
<evidence type="ECO:0000256" key="3">
    <source>
        <dbReference type="ARBA" id="ARBA00012572"/>
    </source>
</evidence>
<dbReference type="InterPro" id="IPR013785">
    <property type="entry name" value="Aldolase_TIM"/>
</dbReference>
<name>A0A147GM55_9BURK</name>
<evidence type="ECO:0000256" key="8">
    <source>
        <dbReference type="ARBA" id="ARBA00023235"/>
    </source>
</evidence>
<sequence>MTDAPRTRIKICGLTREQDVDAAVDAGADAVGFVLYAKSPRAVTVERAAELARRLPPFVVPVLLFVNEAPAQVMAALAAVPGAMAQFHGDETPAQCRAASGDGRHRWLRAARIPLGAAGAGFDLLNYAASFSQASAILLDAHVDGYGGAGKVFDWSLLPTAVDAHLVLSGGLAPANVGDGIALLRPRCRSLSVDVSSGVEAAKGIKDGDKIREFVAAVRAADALPAR</sequence>
<keyword evidence="5 9" id="KW-0028">Amino-acid biosynthesis</keyword>
<evidence type="ECO:0000259" key="10">
    <source>
        <dbReference type="Pfam" id="PF00697"/>
    </source>
</evidence>
<dbReference type="NCBIfam" id="NF002299">
    <property type="entry name" value="PRK01222.1-6"/>
    <property type="match status" value="1"/>
</dbReference>
<dbReference type="HAMAP" id="MF_00135">
    <property type="entry name" value="PRAI"/>
    <property type="match status" value="1"/>
</dbReference>
<evidence type="ECO:0000256" key="9">
    <source>
        <dbReference type="HAMAP-Rule" id="MF_00135"/>
    </source>
</evidence>
<dbReference type="GO" id="GO:0000162">
    <property type="term" value="P:L-tryptophan biosynthetic process"/>
    <property type="evidence" value="ECO:0007669"/>
    <property type="project" value="UniProtKB-UniRule"/>
</dbReference>
<accession>A0A147GM55</accession>
<dbReference type="PANTHER" id="PTHR42894:SF1">
    <property type="entry name" value="N-(5'-PHOSPHORIBOSYL)ANTHRANILATE ISOMERASE"/>
    <property type="match status" value="1"/>
</dbReference>
<evidence type="ECO:0000256" key="1">
    <source>
        <dbReference type="ARBA" id="ARBA00001164"/>
    </source>
</evidence>
<dbReference type="SUPFAM" id="SSF51366">
    <property type="entry name" value="Ribulose-phoshate binding barrel"/>
    <property type="match status" value="1"/>
</dbReference>
<reference evidence="11 12" key="1">
    <citation type="journal article" date="2016" name="Front. Microbiol.">
        <title>Genomic Resource of Rice Seed Associated Bacteria.</title>
        <authorList>
            <person name="Midha S."/>
            <person name="Bansal K."/>
            <person name="Sharma S."/>
            <person name="Kumar N."/>
            <person name="Patil P.P."/>
            <person name="Chaudhry V."/>
            <person name="Patil P.B."/>
        </authorList>
    </citation>
    <scope>NUCLEOTIDE SEQUENCE [LARGE SCALE GENOMIC DNA]</scope>
    <source>
        <strain evidence="11 12">NS331</strain>
    </source>
</reference>
<dbReference type="GO" id="GO:0004640">
    <property type="term" value="F:phosphoribosylanthranilate isomerase activity"/>
    <property type="evidence" value="ECO:0007669"/>
    <property type="project" value="UniProtKB-UniRule"/>
</dbReference>
<dbReference type="Pfam" id="PF00697">
    <property type="entry name" value="PRAI"/>
    <property type="match status" value="1"/>
</dbReference>